<sequence>MGIEPTFKMTDIRKQLEKKADLIRRQIIRRLMSLGEMCIGEARTNKGYEDQTGALTSSIGYVVVDHGKVIRLAGFEKPMTAAIDSTGTADDGVLEGKQLAESLANKVSTKGYALIVVAGMHYAMHVEAMGLNVIGSSELLAERQLPEMLRKLKGNISKMN</sequence>
<gene>
    <name evidence="1" type="ORF">WKR92_09790</name>
</gene>
<protein>
    <recommendedName>
        <fullName evidence="3">Dinitrogenase iron-molybdenum cofactor biosynthesis domain-containing protein</fullName>
    </recommendedName>
</protein>
<reference evidence="1 2" key="1">
    <citation type="submission" date="2024-04" db="EMBL/GenBank/DDBJ databases">
        <title>Albibacterium profundi sp. nov., isolated from sediment of the Challenger Deep of Mariana Trench.</title>
        <authorList>
            <person name="Wang Y."/>
        </authorList>
    </citation>
    <scope>NUCLEOTIDE SEQUENCE [LARGE SCALE GENOMIC DNA]</scope>
    <source>
        <strain evidence="1 2">RHL897</strain>
    </source>
</reference>
<keyword evidence="2" id="KW-1185">Reference proteome</keyword>
<comment type="caution">
    <text evidence="1">The sequence shown here is derived from an EMBL/GenBank/DDBJ whole genome shotgun (WGS) entry which is preliminary data.</text>
</comment>
<evidence type="ECO:0000313" key="1">
    <source>
        <dbReference type="EMBL" id="MFB5946123.1"/>
    </source>
</evidence>
<dbReference type="Proteomes" id="UP001580928">
    <property type="component" value="Unassembled WGS sequence"/>
</dbReference>
<dbReference type="EMBL" id="JBBVGT010000002">
    <property type="protein sequence ID" value="MFB5946123.1"/>
    <property type="molecule type" value="Genomic_DNA"/>
</dbReference>
<name>A0ABV5CEY8_9SPHI</name>
<accession>A0ABV5CEY8</accession>
<proteinExistence type="predicted"/>
<dbReference type="RefSeq" id="WP_375557652.1">
    <property type="nucleotide sequence ID" value="NZ_JBBVGT010000002.1"/>
</dbReference>
<evidence type="ECO:0000313" key="2">
    <source>
        <dbReference type="Proteomes" id="UP001580928"/>
    </source>
</evidence>
<organism evidence="1 2">
    <name type="scientific">Albibacterium profundi</name>
    <dbReference type="NCBI Taxonomy" id="3134906"/>
    <lineage>
        <taxon>Bacteria</taxon>
        <taxon>Pseudomonadati</taxon>
        <taxon>Bacteroidota</taxon>
        <taxon>Sphingobacteriia</taxon>
        <taxon>Sphingobacteriales</taxon>
        <taxon>Sphingobacteriaceae</taxon>
        <taxon>Albibacterium</taxon>
    </lineage>
</organism>
<evidence type="ECO:0008006" key="3">
    <source>
        <dbReference type="Google" id="ProtNLM"/>
    </source>
</evidence>